<protein>
    <submittedName>
        <fullName evidence="2">Uncharacterized protein</fullName>
    </submittedName>
</protein>
<reference evidence="2 3" key="1">
    <citation type="submission" date="2014-04" db="EMBL/GenBank/DDBJ databases">
        <authorList>
            <consortium name="DOE Joint Genome Institute"/>
            <person name="Kuo A."/>
            <person name="Tarkka M."/>
            <person name="Buscot F."/>
            <person name="Kohler A."/>
            <person name="Nagy L.G."/>
            <person name="Floudas D."/>
            <person name="Copeland A."/>
            <person name="Barry K.W."/>
            <person name="Cichocki N."/>
            <person name="Veneault-Fourrey C."/>
            <person name="LaButti K."/>
            <person name="Lindquist E.A."/>
            <person name="Lipzen A."/>
            <person name="Lundell T."/>
            <person name="Morin E."/>
            <person name="Murat C."/>
            <person name="Sun H."/>
            <person name="Tunlid A."/>
            <person name="Henrissat B."/>
            <person name="Grigoriev I.V."/>
            <person name="Hibbett D.S."/>
            <person name="Martin F."/>
            <person name="Nordberg H.P."/>
            <person name="Cantor M.N."/>
            <person name="Hua S.X."/>
        </authorList>
    </citation>
    <scope>NUCLEOTIDE SEQUENCE [LARGE SCALE GENOMIC DNA]</scope>
    <source>
        <strain evidence="2 3">F 1598</strain>
    </source>
</reference>
<keyword evidence="3" id="KW-1185">Reference proteome</keyword>
<feature type="compositionally biased region" description="Basic and acidic residues" evidence="1">
    <location>
        <begin position="263"/>
        <end position="278"/>
    </location>
</feature>
<proteinExistence type="predicted"/>
<sequence>MSGLSSSDRFQIMYEAMMRRTDRYDMPGDGRPKYVDQWGRLTVDAPMLRSPKLSVESVCGTYDWICHWDILFDRVHHSNCPDPINGGFLTLSPKPDCNVTPENISGSIRIWSQNGTFESMVACPVANNWDFDLQWEEGAPMKYERGHGIEVLDVLDDNGNYFLMFLHDGGSLRGCAQHYSKFIGKRRVDEVSERFLTRAEWDRFAMNLSWDEAEELWIKERRGVSTTGSHGESETENDDGEVAEHHTMAPSETTAAGTKRKAEHKDGSSKRQRATSEK</sequence>
<evidence type="ECO:0000313" key="2">
    <source>
        <dbReference type="EMBL" id="KIM81900.1"/>
    </source>
</evidence>
<reference evidence="3" key="2">
    <citation type="submission" date="2015-01" db="EMBL/GenBank/DDBJ databases">
        <title>Evolutionary Origins and Diversification of the Mycorrhizal Mutualists.</title>
        <authorList>
            <consortium name="DOE Joint Genome Institute"/>
            <consortium name="Mycorrhizal Genomics Consortium"/>
            <person name="Kohler A."/>
            <person name="Kuo A."/>
            <person name="Nagy L.G."/>
            <person name="Floudas D."/>
            <person name="Copeland A."/>
            <person name="Barry K.W."/>
            <person name="Cichocki N."/>
            <person name="Veneault-Fourrey C."/>
            <person name="LaButti K."/>
            <person name="Lindquist E.A."/>
            <person name="Lipzen A."/>
            <person name="Lundell T."/>
            <person name="Morin E."/>
            <person name="Murat C."/>
            <person name="Riley R."/>
            <person name="Ohm R."/>
            <person name="Sun H."/>
            <person name="Tunlid A."/>
            <person name="Henrissat B."/>
            <person name="Grigoriev I.V."/>
            <person name="Hibbett D.S."/>
            <person name="Martin F."/>
        </authorList>
    </citation>
    <scope>NUCLEOTIDE SEQUENCE [LARGE SCALE GENOMIC DNA]</scope>
    <source>
        <strain evidence="3">F 1598</strain>
    </source>
</reference>
<evidence type="ECO:0000256" key="1">
    <source>
        <dbReference type="SAM" id="MobiDB-lite"/>
    </source>
</evidence>
<dbReference type="Proteomes" id="UP000054166">
    <property type="component" value="Unassembled WGS sequence"/>
</dbReference>
<feature type="region of interest" description="Disordered" evidence="1">
    <location>
        <begin position="223"/>
        <end position="278"/>
    </location>
</feature>
<dbReference type="AlphaFoldDB" id="A0A0C3FB53"/>
<dbReference type="HOGENOM" id="CLU_1001546_0_0_1"/>
<dbReference type="EMBL" id="KN832997">
    <property type="protein sequence ID" value="KIM81900.1"/>
    <property type="molecule type" value="Genomic_DNA"/>
</dbReference>
<gene>
    <name evidence="2" type="ORF">PILCRDRAFT_821259</name>
</gene>
<accession>A0A0C3FB53</accession>
<evidence type="ECO:0000313" key="3">
    <source>
        <dbReference type="Proteomes" id="UP000054166"/>
    </source>
</evidence>
<organism evidence="2 3">
    <name type="scientific">Piloderma croceum (strain F 1598)</name>
    <dbReference type="NCBI Taxonomy" id="765440"/>
    <lineage>
        <taxon>Eukaryota</taxon>
        <taxon>Fungi</taxon>
        <taxon>Dikarya</taxon>
        <taxon>Basidiomycota</taxon>
        <taxon>Agaricomycotina</taxon>
        <taxon>Agaricomycetes</taxon>
        <taxon>Agaricomycetidae</taxon>
        <taxon>Atheliales</taxon>
        <taxon>Atheliaceae</taxon>
        <taxon>Piloderma</taxon>
    </lineage>
</organism>
<name>A0A0C3FB53_PILCF</name>
<dbReference type="OrthoDB" id="2881553at2759"/>
<dbReference type="InParanoid" id="A0A0C3FB53"/>